<feature type="compositionally biased region" description="Polar residues" evidence="1">
    <location>
        <begin position="361"/>
        <end position="372"/>
    </location>
</feature>
<dbReference type="InterPro" id="IPR013320">
    <property type="entry name" value="ConA-like_dom_sf"/>
</dbReference>
<evidence type="ECO:0000313" key="4">
    <source>
        <dbReference type="Proteomes" id="UP000305067"/>
    </source>
</evidence>
<dbReference type="OrthoDB" id="2139957at2759"/>
<dbReference type="Pfam" id="PF17851">
    <property type="entry name" value="GH43_C2"/>
    <property type="match status" value="1"/>
</dbReference>
<dbReference type="AlphaFoldDB" id="A0A5C3QBA5"/>
<dbReference type="STRING" id="1884261.A0A5C3QBA5"/>
<sequence length="551" mass="60565">MQQALLVAASASSQSDPILCAQGLATGLRSFILYSLPFIPKARDTGLVAGEHREEWDVSLKRLSLAHPAIFNTVIPFVFGLSSKEELEERRERMGHCKCDISVHSFAHKPSDGTSSEESSWSLFGGCLFRFATVLLKGTPGTTQFNRLSNSGYTGRRDEGYRQIVHFFQQDPSSLISSACWWYKSVRSGGEVLDFLTTFGDRYRSAFDAGLGSICPTLGCLIIDHLNDVLTTTIEKNELSKGPGDLDFTPVSNILSHCEFLSFVSRMLFQHISSNRGADVSAGWGDHMVMLLARGVCLIWNDYHLDENPYLDRKAEKPSFSPCTGKTAGPSSTTESRSRKTCRMFFPTINLFHPGQPPSPQTRSTTLSTASERPSPHPTPSCQKADSHSTHANSYTVGDRDHPAAVLRRQASHDEVFETELDLVSPGSRLQEASVGIFTDDFIHNEIGVTGAEDGGGERFIVMRNLVAARQVPAWPITAENNNIVTTKFTKLSSTTEPVKPQISATWDAYVLSAPPLGGFFKGAGFVAYNTGHGRPSLLPAKFRYWKQTPV</sequence>
<evidence type="ECO:0000256" key="1">
    <source>
        <dbReference type="SAM" id="MobiDB-lite"/>
    </source>
</evidence>
<proteinExistence type="predicted"/>
<gene>
    <name evidence="3" type="ORF">BDV98DRAFT_607569</name>
</gene>
<protein>
    <recommendedName>
        <fullName evidence="2">Beta-xylosidase C-terminal Concanavalin A-like domain-containing protein</fullName>
    </recommendedName>
</protein>
<feature type="domain" description="Beta-xylosidase C-terminal Concanavalin A-like" evidence="2">
    <location>
        <begin position="396"/>
        <end position="547"/>
    </location>
</feature>
<dbReference type="SUPFAM" id="SSF49899">
    <property type="entry name" value="Concanavalin A-like lectins/glucanases"/>
    <property type="match status" value="1"/>
</dbReference>
<evidence type="ECO:0000313" key="3">
    <source>
        <dbReference type="EMBL" id="TFK97458.1"/>
    </source>
</evidence>
<feature type="region of interest" description="Disordered" evidence="1">
    <location>
        <begin position="314"/>
        <end position="398"/>
    </location>
</feature>
<dbReference type="InterPro" id="IPR041542">
    <property type="entry name" value="GH43_C2"/>
</dbReference>
<dbReference type="Gene3D" id="2.60.120.200">
    <property type="match status" value="1"/>
</dbReference>
<feature type="compositionally biased region" description="Polar residues" evidence="1">
    <location>
        <begin position="321"/>
        <end position="335"/>
    </location>
</feature>
<keyword evidence="4" id="KW-1185">Reference proteome</keyword>
<name>A0A5C3QBA5_9AGAR</name>
<reference evidence="3 4" key="1">
    <citation type="journal article" date="2019" name="Nat. Ecol. Evol.">
        <title>Megaphylogeny resolves global patterns of mushroom evolution.</title>
        <authorList>
            <person name="Varga T."/>
            <person name="Krizsan K."/>
            <person name="Foldi C."/>
            <person name="Dima B."/>
            <person name="Sanchez-Garcia M."/>
            <person name="Sanchez-Ramirez S."/>
            <person name="Szollosi G.J."/>
            <person name="Szarkandi J.G."/>
            <person name="Papp V."/>
            <person name="Albert L."/>
            <person name="Andreopoulos W."/>
            <person name="Angelini C."/>
            <person name="Antonin V."/>
            <person name="Barry K.W."/>
            <person name="Bougher N.L."/>
            <person name="Buchanan P."/>
            <person name="Buyck B."/>
            <person name="Bense V."/>
            <person name="Catcheside P."/>
            <person name="Chovatia M."/>
            <person name="Cooper J."/>
            <person name="Damon W."/>
            <person name="Desjardin D."/>
            <person name="Finy P."/>
            <person name="Geml J."/>
            <person name="Haridas S."/>
            <person name="Hughes K."/>
            <person name="Justo A."/>
            <person name="Karasinski D."/>
            <person name="Kautmanova I."/>
            <person name="Kiss B."/>
            <person name="Kocsube S."/>
            <person name="Kotiranta H."/>
            <person name="LaButti K.M."/>
            <person name="Lechner B.E."/>
            <person name="Liimatainen K."/>
            <person name="Lipzen A."/>
            <person name="Lukacs Z."/>
            <person name="Mihaltcheva S."/>
            <person name="Morgado L.N."/>
            <person name="Niskanen T."/>
            <person name="Noordeloos M.E."/>
            <person name="Ohm R.A."/>
            <person name="Ortiz-Santana B."/>
            <person name="Ovrebo C."/>
            <person name="Racz N."/>
            <person name="Riley R."/>
            <person name="Savchenko A."/>
            <person name="Shiryaev A."/>
            <person name="Soop K."/>
            <person name="Spirin V."/>
            <person name="Szebenyi C."/>
            <person name="Tomsovsky M."/>
            <person name="Tulloss R.E."/>
            <person name="Uehling J."/>
            <person name="Grigoriev I.V."/>
            <person name="Vagvolgyi C."/>
            <person name="Papp T."/>
            <person name="Martin F.M."/>
            <person name="Miettinen O."/>
            <person name="Hibbett D.S."/>
            <person name="Nagy L.G."/>
        </authorList>
    </citation>
    <scope>NUCLEOTIDE SEQUENCE [LARGE SCALE GENOMIC DNA]</scope>
    <source>
        <strain evidence="3 4">CBS 309.79</strain>
    </source>
</reference>
<dbReference type="EMBL" id="ML178847">
    <property type="protein sequence ID" value="TFK97458.1"/>
    <property type="molecule type" value="Genomic_DNA"/>
</dbReference>
<feature type="compositionally biased region" description="Polar residues" evidence="1">
    <location>
        <begin position="380"/>
        <end position="396"/>
    </location>
</feature>
<accession>A0A5C3QBA5</accession>
<organism evidence="3 4">
    <name type="scientific">Pterulicium gracile</name>
    <dbReference type="NCBI Taxonomy" id="1884261"/>
    <lineage>
        <taxon>Eukaryota</taxon>
        <taxon>Fungi</taxon>
        <taxon>Dikarya</taxon>
        <taxon>Basidiomycota</taxon>
        <taxon>Agaricomycotina</taxon>
        <taxon>Agaricomycetes</taxon>
        <taxon>Agaricomycetidae</taxon>
        <taxon>Agaricales</taxon>
        <taxon>Pleurotineae</taxon>
        <taxon>Pterulaceae</taxon>
        <taxon>Pterulicium</taxon>
    </lineage>
</organism>
<evidence type="ECO:0000259" key="2">
    <source>
        <dbReference type="Pfam" id="PF17851"/>
    </source>
</evidence>
<dbReference type="Proteomes" id="UP000305067">
    <property type="component" value="Unassembled WGS sequence"/>
</dbReference>